<dbReference type="PANTHER" id="PTHR46405">
    <property type="entry name" value="OS05G0141500 PROTEIN"/>
    <property type="match status" value="1"/>
</dbReference>
<dbReference type="AlphaFoldDB" id="A0ABD1QRD2"/>
<evidence type="ECO:0000313" key="2">
    <source>
        <dbReference type="EMBL" id="KAL2478073.1"/>
    </source>
</evidence>
<feature type="compositionally biased region" description="Basic and acidic residues" evidence="1">
    <location>
        <begin position="43"/>
        <end position="61"/>
    </location>
</feature>
<sequence length="490" mass="55764">MDYFGVMAGSKRGKHSVNKGKSKSKKSERVNNRQETSSSKLDMIQKHSSNPDERKDSKDKNPITNMNFGTNAICGCKCNIGEDQLEKLLHEKLKRVYNDTFEKLLALVYKREIAKKAMLMYMGGSSFKDFLKKSTVSLDSEDFTDYEILRKDGKSYGAMWNLLFSKAPDPSNTMTCPLHCKDQTKSSISVTESLGSCSYIKDGVAGSPDSSSSNRNIPSESNIDPLPKKVSPFRRGNLTPALVSRLKKNIPVIAAVIQQRIVALDIKKDAISKGSEKLTEESNFVLSRFLKFITDSSNEEFFQEWLETCPDDSRNAVIVDLVRSIIDLKERVKEGKEWVRKTGVEVANELCLDLFELRMLRMEKLDEVQWENEKHLVEKFCLSKFSEMENTLKNAGVQFDFATDATKMLEIVKCSKIREYTEAYKLSASGSEGVWQDIIEKERKCIENLVHLGKRIHQLRLHRDEVEQRMLELKLQVFEKAEAEVAGADI</sequence>
<feature type="region of interest" description="Disordered" evidence="1">
    <location>
        <begin position="1"/>
        <end position="64"/>
    </location>
</feature>
<dbReference type="Proteomes" id="UP001604277">
    <property type="component" value="Unassembled WGS sequence"/>
</dbReference>
<keyword evidence="3" id="KW-1185">Reference proteome</keyword>
<dbReference type="PANTHER" id="PTHR46405:SF3">
    <property type="entry name" value="RING_U-BOX SUPERFAMILY PROTEIN"/>
    <property type="match status" value="1"/>
</dbReference>
<organism evidence="2 3">
    <name type="scientific">Forsythia ovata</name>
    <dbReference type="NCBI Taxonomy" id="205694"/>
    <lineage>
        <taxon>Eukaryota</taxon>
        <taxon>Viridiplantae</taxon>
        <taxon>Streptophyta</taxon>
        <taxon>Embryophyta</taxon>
        <taxon>Tracheophyta</taxon>
        <taxon>Spermatophyta</taxon>
        <taxon>Magnoliopsida</taxon>
        <taxon>eudicotyledons</taxon>
        <taxon>Gunneridae</taxon>
        <taxon>Pentapetalae</taxon>
        <taxon>asterids</taxon>
        <taxon>lamiids</taxon>
        <taxon>Lamiales</taxon>
        <taxon>Oleaceae</taxon>
        <taxon>Forsythieae</taxon>
        <taxon>Forsythia</taxon>
    </lineage>
</organism>
<protein>
    <submittedName>
        <fullName evidence="2">RING/U-box superfamily protein</fullName>
    </submittedName>
</protein>
<evidence type="ECO:0000256" key="1">
    <source>
        <dbReference type="SAM" id="MobiDB-lite"/>
    </source>
</evidence>
<reference evidence="3" key="1">
    <citation type="submission" date="2024-07" db="EMBL/GenBank/DDBJ databases">
        <title>Two chromosome-level genome assemblies of Korean endemic species Abeliophyllum distichum and Forsythia ovata (Oleaceae).</title>
        <authorList>
            <person name="Jang H."/>
        </authorList>
    </citation>
    <scope>NUCLEOTIDE SEQUENCE [LARGE SCALE GENOMIC DNA]</scope>
</reference>
<dbReference type="EMBL" id="JBFOLJ010000014">
    <property type="protein sequence ID" value="KAL2478073.1"/>
    <property type="molecule type" value="Genomic_DNA"/>
</dbReference>
<comment type="caution">
    <text evidence="2">The sequence shown here is derived from an EMBL/GenBank/DDBJ whole genome shotgun (WGS) entry which is preliminary data.</text>
</comment>
<dbReference type="InterPro" id="IPR046934">
    <property type="entry name" value="PIR2-like"/>
</dbReference>
<feature type="compositionally biased region" description="Low complexity" evidence="1">
    <location>
        <begin position="207"/>
        <end position="223"/>
    </location>
</feature>
<name>A0ABD1QRD2_9LAMI</name>
<feature type="compositionally biased region" description="Basic residues" evidence="1">
    <location>
        <begin position="11"/>
        <end position="24"/>
    </location>
</feature>
<accession>A0ABD1QRD2</accession>
<gene>
    <name evidence="2" type="ORF">Fot_47087</name>
</gene>
<proteinExistence type="predicted"/>
<feature type="region of interest" description="Disordered" evidence="1">
    <location>
        <begin position="205"/>
        <end position="231"/>
    </location>
</feature>
<evidence type="ECO:0000313" key="3">
    <source>
        <dbReference type="Proteomes" id="UP001604277"/>
    </source>
</evidence>